<protein>
    <recommendedName>
        <fullName evidence="3">Sel1 repeat family protein</fullName>
    </recommendedName>
</protein>
<dbReference type="AlphaFoldDB" id="A0A562YI41"/>
<gene>
    <name evidence="1" type="ORF">E1J38_002315</name>
</gene>
<sequence length="532" mass="61080">MKFKKLLKAMYPRRKIKLTLLCMLLVTSVFAQKVIEMEKLNGVYQIPCKVNGIPMKFIFDTGASDVSISYIEAGFLLKQGLLKEDDVLGSVNYKMANGEIREGTKINLKSIDIGGTLLSDINATIVHNLEAPLLLGQTAIDKLGAYTIKENLLIFNDNNEELSLEENDKGYSRLMNFLVKENLIEFVPTSELKDNHDIKNLVKKLDSLTTLKNKDNPITQYELGASYMKLYHEIVQVIDKSKAKEVFYKSVYLLEQACNNKSEDACYELGENYRFAVVENGTIDSKKSIYWYKKGANLGNSLTSSACSHSLGRYYKNSGKDDEAFYWFHKAAVAGQNDSYSELGDCYYYGEGVSKDYEKALYWYEKGVLPNYKKMGDIFYYGGYGITMDFGKAVEYYEKGAANRYYGSNTMLGQMYYLGEHFKVDKRKAFLHYEIDAKKNGHDHAYYMMGLMTYNGEGILTDRKKGFKYYYEAAYRGHSAAQYQVGVSYYYGYGTNIDKAKSASWIEKSFENGYERAKEFWDNKQLWIYKED</sequence>
<evidence type="ECO:0008006" key="3">
    <source>
        <dbReference type="Google" id="ProtNLM"/>
    </source>
</evidence>
<name>A0A562YI41_9FLAO</name>
<reference evidence="1 2" key="2">
    <citation type="submission" date="2019-07" db="EMBL/GenBank/DDBJ databases">
        <title>Seonamhaeicola sp. W255 draft genome.</title>
        <authorList>
            <person name="Zhang X.-Y."/>
            <person name="Zhang R."/>
            <person name="Zhong Y.-L."/>
            <person name="Du Z.-J."/>
        </authorList>
    </citation>
    <scope>NUCLEOTIDE SEQUENCE [LARGE SCALE GENOMIC DNA]</scope>
    <source>
        <strain evidence="1 2">W255</strain>
    </source>
</reference>
<dbReference type="Gene3D" id="2.40.70.10">
    <property type="entry name" value="Acid Proteases"/>
    <property type="match status" value="1"/>
</dbReference>
<evidence type="ECO:0000313" key="2">
    <source>
        <dbReference type="Proteomes" id="UP000295814"/>
    </source>
</evidence>
<dbReference type="SUPFAM" id="SSF50630">
    <property type="entry name" value="Acid proteases"/>
    <property type="match status" value="1"/>
</dbReference>
<comment type="caution">
    <text evidence="1">The sequence shown here is derived from an EMBL/GenBank/DDBJ whole genome shotgun (WGS) entry which is preliminary data.</text>
</comment>
<dbReference type="OrthoDB" id="947490at2"/>
<dbReference type="Pfam" id="PF13975">
    <property type="entry name" value="gag-asp_proteas"/>
    <property type="match status" value="1"/>
</dbReference>
<dbReference type="SUPFAM" id="SSF81901">
    <property type="entry name" value="HCP-like"/>
    <property type="match status" value="2"/>
</dbReference>
<dbReference type="EMBL" id="SMZJ02000001">
    <property type="protein sequence ID" value="TWO34713.1"/>
    <property type="molecule type" value="Genomic_DNA"/>
</dbReference>
<keyword evidence="2" id="KW-1185">Reference proteome</keyword>
<accession>A0A562YI41</accession>
<dbReference type="SMART" id="SM00671">
    <property type="entry name" value="SEL1"/>
    <property type="match status" value="7"/>
</dbReference>
<dbReference type="InterPro" id="IPR006597">
    <property type="entry name" value="Sel1-like"/>
</dbReference>
<dbReference type="InterPro" id="IPR021109">
    <property type="entry name" value="Peptidase_aspartic_dom_sf"/>
</dbReference>
<dbReference type="RefSeq" id="WP_133354296.1">
    <property type="nucleotide sequence ID" value="NZ_SMZJ02000001.1"/>
</dbReference>
<reference evidence="1 2" key="1">
    <citation type="submission" date="2019-03" db="EMBL/GenBank/DDBJ databases">
        <authorList>
            <person name="Zhong Y.L."/>
        </authorList>
    </citation>
    <scope>NUCLEOTIDE SEQUENCE [LARGE SCALE GENOMIC DNA]</scope>
    <source>
        <strain evidence="1 2">W255</strain>
    </source>
</reference>
<evidence type="ECO:0000313" key="1">
    <source>
        <dbReference type="EMBL" id="TWO34713.1"/>
    </source>
</evidence>
<dbReference type="Pfam" id="PF08238">
    <property type="entry name" value="Sel1"/>
    <property type="match status" value="7"/>
</dbReference>
<dbReference type="InterPro" id="IPR050767">
    <property type="entry name" value="Sel1_AlgK"/>
</dbReference>
<dbReference type="InterPro" id="IPR034122">
    <property type="entry name" value="Retropepsin-like_bacterial"/>
</dbReference>
<dbReference type="PANTHER" id="PTHR11102:SF160">
    <property type="entry name" value="ERAD-ASSOCIATED E3 UBIQUITIN-PROTEIN LIGASE COMPONENT HRD3"/>
    <property type="match status" value="1"/>
</dbReference>
<dbReference type="CDD" id="cd05483">
    <property type="entry name" value="retropepsin_like_bacteria"/>
    <property type="match status" value="1"/>
</dbReference>
<organism evidence="1 2">
    <name type="scientific">Seonamhaeicola sediminis</name>
    <dbReference type="NCBI Taxonomy" id="2528206"/>
    <lineage>
        <taxon>Bacteria</taxon>
        <taxon>Pseudomonadati</taxon>
        <taxon>Bacteroidota</taxon>
        <taxon>Flavobacteriia</taxon>
        <taxon>Flavobacteriales</taxon>
        <taxon>Flavobacteriaceae</taxon>
    </lineage>
</organism>
<proteinExistence type="predicted"/>
<dbReference type="Gene3D" id="1.25.40.10">
    <property type="entry name" value="Tetratricopeptide repeat domain"/>
    <property type="match status" value="2"/>
</dbReference>
<dbReference type="PANTHER" id="PTHR11102">
    <property type="entry name" value="SEL-1-LIKE PROTEIN"/>
    <property type="match status" value="1"/>
</dbReference>
<dbReference type="InterPro" id="IPR011990">
    <property type="entry name" value="TPR-like_helical_dom_sf"/>
</dbReference>
<dbReference type="Proteomes" id="UP000295814">
    <property type="component" value="Unassembled WGS sequence"/>
</dbReference>